<dbReference type="Pfam" id="PF01168">
    <property type="entry name" value="Ala_racemase_N"/>
    <property type="match status" value="1"/>
</dbReference>
<comment type="catalytic activity">
    <reaction evidence="1 5">
        <text>L-alanine = D-alanine</text>
        <dbReference type="Rhea" id="RHEA:20249"/>
        <dbReference type="ChEBI" id="CHEBI:57416"/>
        <dbReference type="ChEBI" id="CHEBI:57972"/>
        <dbReference type="EC" id="5.1.1.1"/>
    </reaction>
</comment>
<dbReference type="EMBL" id="JAFBDQ010000014">
    <property type="protein sequence ID" value="MBM7557615.1"/>
    <property type="molecule type" value="Genomic_DNA"/>
</dbReference>
<comment type="function">
    <text evidence="5">Catalyzes the interconversion of L-alanine and D-alanine. May also act on other amino acids.</text>
</comment>
<dbReference type="AlphaFoldDB" id="A0A939BMW0"/>
<protein>
    <recommendedName>
        <fullName evidence="5">Alanine racemase</fullName>
        <ecNumber evidence="5">5.1.1.1</ecNumber>
    </recommendedName>
</protein>
<organism evidence="9 10">
    <name type="scientific">Halanaerobacter jeridensis</name>
    <dbReference type="NCBI Taxonomy" id="706427"/>
    <lineage>
        <taxon>Bacteria</taxon>
        <taxon>Bacillati</taxon>
        <taxon>Bacillota</taxon>
        <taxon>Clostridia</taxon>
        <taxon>Halanaerobiales</taxon>
        <taxon>Halobacteroidaceae</taxon>
        <taxon>Halanaerobacter</taxon>
    </lineage>
</organism>
<comment type="caution">
    <text evidence="9">The sequence shown here is derived from an EMBL/GenBank/DDBJ whole genome shotgun (WGS) entry which is preliminary data.</text>
</comment>
<dbReference type="FunFam" id="2.40.37.10:FF:000006">
    <property type="entry name" value="Alanine racemase"/>
    <property type="match status" value="1"/>
</dbReference>
<dbReference type="PROSITE" id="PS00395">
    <property type="entry name" value="ALANINE_RACEMASE"/>
    <property type="match status" value="1"/>
</dbReference>
<dbReference type="InterPro" id="IPR000821">
    <property type="entry name" value="Ala_racemase"/>
</dbReference>
<dbReference type="Gene3D" id="2.40.37.10">
    <property type="entry name" value="Lyase, Ornithine Decarboxylase, Chain A, domain 1"/>
    <property type="match status" value="1"/>
</dbReference>
<proteinExistence type="inferred from homology"/>
<feature type="active site" description="Proton acceptor; specific for L-alanine" evidence="5">
    <location>
        <position position="268"/>
    </location>
</feature>
<dbReference type="HAMAP" id="MF_01201">
    <property type="entry name" value="Ala_racemase"/>
    <property type="match status" value="1"/>
</dbReference>
<dbReference type="Gene3D" id="3.20.20.10">
    <property type="entry name" value="Alanine racemase"/>
    <property type="match status" value="1"/>
</dbReference>
<dbReference type="InterPro" id="IPR029066">
    <property type="entry name" value="PLP-binding_barrel"/>
</dbReference>
<keyword evidence="3 5" id="KW-0663">Pyridoxal phosphate</keyword>
<feature type="binding site" evidence="5 7">
    <location>
        <position position="316"/>
    </location>
    <ligand>
        <name>substrate</name>
    </ligand>
</feature>
<dbReference type="SUPFAM" id="SSF50621">
    <property type="entry name" value="Alanine racemase C-terminal domain-like"/>
    <property type="match status" value="1"/>
</dbReference>
<dbReference type="CDD" id="cd00430">
    <property type="entry name" value="PLPDE_III_AR"/>
    <property type="match status" value="1"/>
</dbReference>
<evidence type="ECO:0000259" key="8">
    <source>
        <dbReference type="SMART" id="SM01005"/>
    </source>
</evidence>
<feature type="active site" description="Proton acceptor; specific for D-alanine" evidence="5">
    <location>
        <position position="40"/>
    </location>
</feature>
<dbReference type="PANTHER" id="PTHR30511:SF0">
    <property type="entry name" value="ALANINE RACEMASE, CATABOLIC-RELATED"/>
    <property type="match status" value="1"/>
</dbReference>
<evidence type="ECO:0000256" key="6">
    <source>
        <dbReference type="PIRSR" id="PIRSR600821-50"/>
    </source>
</evidence>
<evidence type="ECO:0000313" key="10">
    <source>
        <dbReference type="Proteomes" id="UP000774000"/>
    </source>
</evidence>
<evidence type="ECO:0000256" key="1">
    <source>
        <dbReference type="ARBA" id="ARBA00000316"/>
    </source>
</evidence>
<dbReference type="GO" id="GO:0030632">
    <property type="term" value="P:D-alanine biosynthetic process"/>
    <property type="evidence" value="ECO:0007669"/>
    <property type="project" value="UniProtKB-UniRule"/>
</dbReference>
<comment type="similarity">
    <text evidence="5">Belongs to the alanine racemase family.</text>
</comment>
<dbReference type="InterPro" id="IPR001608">
    <property type="entry name" value="Ala_racemase_N"/>
</dbReference>
<dbReference type="NCBIfam" id="TIGR00492">
    <property type="entry name" value="alr"/>
    <property type="match status" value="1"/>
</dbReference>
<dbReference type="RefSeq" id="WP_204702360.1">
    <property type="nucleotide sequence ID" value="NZ_JAFBDQ010000014.1"/>
</dbReference>
<evidence type="ECO:0000313" key="9">
    <source>
        <dbReference type="EMBL" id="MBM7557615.1"/>
    </source>
</evidence>
<dbReference type="FunFam" id="3.20.20.10:FF:000002">
    <property type="entry name" value="Alanine racemase"/>
    <property type="match status" value="1"/>
</dbReference>
<dbReference type="SMART" id="SM01005">
    <property type="entry name" value="Ala_racemase_C"/>
    <property type="match status" value="1"/>
</dbReference>
<dbReference type="GO" id="GO:0005829">
    <property type="term" value="C:cytosol"/>
    <property type="evidence" value="ECO:0007669"/>
    <property type="project" value="TreeGrafter"/>
</dbReference>
<feature type="modified residue" description="N6-(pyridoxal phosphate)lysine" evidence="5 6">
    <location>
        <position position="40"/>
    </location>
</feature>
<comment type="pathway">
    <text evidence="5">Amino-acid biosynthesis; D-alanine biosynthesis; D-alanine from L-alanine: step 1/1.</text>
</comment>
<dbReference type="EC" id="5.1.1.1" evidence="5"/>
<dbReference type="InterPro" id="IPR009006">
    <property type="entry name" value="Ala_racemase/Decarboxylase_C"/>
</dbReference>
<dbReference type="SUPFAM" id="SSF51419">
    <property type="entry name" value="PLP-binding barrel"/>
    <property type="match status" value="1"/>
</dbReference>
<name>A0A939BMW0_9FIRM</name>
<evidence type="ECO:0000256" key="2">
    <source>
        <dbReference type="ARBA" id="ARBA00001933"/>
    </source>
</evidence>
<evidence type="ECO:0000256" key="3">
    <source>
        <dbReference type="ARBA" id="ARBA00022898"/>
    </source>
</evidence>
<dbReference type="PANTHER" id="PTHR30511">
    <property type="entry name" value="ALANINE RACEMASE"/>
    <property type="match status" value="1"/>
</dbReference>
<reference evidence="9" key="1">
    <citation type="submission" date="2021-01" db="EMBL/GenBank/DDBJ databases">
        <title>Genomic Encyclopedia of Type Strains, Phase IV (KMG-IV): sequencing the most valuable type-strain genomes for metagenomic binning, comparative biology and taxonomic classification.</title>
        <authorList>
            <person name="Goeker M."/>
        </authorList>
    </citation>
    <scope>NUCLEOTIDE SEQUENCE</scope>
    <source>
        <strain evidence="9">DSM 23230</strain>
    </source>
</reference>
<evidence type="ECO:0000256" key="7">
    <source>
        <dbReference type="PIRSR" id="PIRSR600821-52"/>
    </source>
</evidence>
<feature type="domain" description="Alanine racemase C-terminal" evidence="8">
    <location>
        <begin position="247"/>
        <end position="373"/>
    </location>
</feature>
<dbReference type="InterPro" id="IPR011079">
    <property type="entry name" value="Ala_racemase_C"/>
</dbReference>
<accession>A0A939BMW0</accession>
<feature type="binding site" evidence="5 7">
    <location>
        <position position="139"/>
    </location>
    <ligand>
        <name>substrate</name>
    </ligand>
</feature>
<keyword evidence="10" id="KW-1185">Reference proteome</keyword>
<dbReference type="Pfam" id="PF00842">
    <property type="entry name" value="Ala_racemase_C"/>
    <property type="match status" value="1"/>
</dbReference>
<gene>
    <name evidence="9" type="ORF">JOC47_002481</name>
</gene>
<comment type="cofactor">
    <cofactor evidence="2 5 6">
        <name>pyridoxal 5'-phosphate</name>
        <dbReference type="ChEBI" id="CHEBI:597326"/>
    </cofactor>
</comment>
<dbReference type="PRINTS" id="PR00992">
    <property type="entry name" value="ALARACEMASE"/>
</dbReference>
<dbReference type="GO" id="GO:0008784">
    <property type="term" value="F:alanine racemase activity"/>
    <property type="evidence" value="ECO:0007669"/>
    <property type="project" value="UniProtKB-UniRule"/>
</dbReference>
<dbReference type="Proteomes" id="UP000774000">
    <property type="component" value="Unassembled WGS sequence"/>
</dbReference>
<sequence>MNKVKGLTTWAEIDLEAVEHNLHQVEEHLHEDSNIIAVVKANAYGHGSVEVAKIAQQHERVKMLAVATIEEGIELREAGIELPILVLGTILESRIPEVVQYHLTPVVYTLATAQKIAEEAQQEDEVVEVHLGIDTGMGRIGILVDNQPVEKIKTIADLEHLKIEGIFTHFSAADEDAIYTKEQLSKFKQLLSDLEEKGIEIPVKHAANSAAIIDFPEAHFDLVRLGIALYGLPPAPSLADKIDLKAVLSWKAHVVHVKEVKPGANISYGCTYTADKETKVATLALGYYDGYDRRLSNQAEVIVKGQRANVIGRVCMDQIMIDVTGIEVAKGDTVTLIGSDGGAEIKAQELADKIGTINYEVVCRIGPRVERIF</sequence>
<evidence type="ECO:0000256" key="5">
    <source>
        <dbReference type="HAMAP-Rule" id="MF_01201"/>
    </source>
</evidence>
<dbReference type="InterPro" id="IPR020622">
    <property type="entry name" value="Ala_racemase_pyridoxalP-BS"/>
</dbReference>
<evidence type="ECO:0000256" key="4">
    <source>
        <dbReference type="ARBA" id="ARBA00023235"/>
    </source>
</evidence>
<dbReference type="GO" id="GO:0030170">
    <property type="term" value="F:pyridoxal phosphate binding"/>
    <property type="evidence" value="ECO:0007669"/>
    <property type="project" value="UniProtKB-UniRule"/>
</dbReference>
<keyword evidence="4 5" id="KW-0413">Isomerase</keyword>